<dbReference type="PANTHER" id="PTHR11693">
    <property type="entry name" value="ATP SYNTHASE GAMMA CHAIN"/>
    <property type="match status" value="1"/>
</dbReference>
<evidence type="ECO:0000256" key="6">
    <source>
        <dbReference type="ARBA" id="ARBA00022519"/>
    </source>
</evidence>
<evidence type="ECO:0000256" key="11">
    <source>
        <dbReference type="ARBA" id="ARBA00023310"/>
    </source>
</evidence>
<evidence type="ECO:0000256" key="3">
    <source>
        <dbReference type="ARBA" id="ARBA00007681"/>
    </source>
</evidence>
<keyword evidence="7 13" id="KW-0375">Hydrogen ion transport</keyword>
<keyword evidence="9 13" id="KW-0472">Membrane</keyword>
<dbReference type="NCBIfam" id="TIGR01146">
    <property type="entry name" value="ATPsyn_F1gamma"/>
    <property type="match status" value="1"/>
</dbReference>
<accession>A0A077B2S7</accession>
<dbReference type="RefSeq" id="WP_038466698.1">
    <property type="nucleotide sequence ID" value="NZ_CP008941.1"/>
</dbReference>
<keyword evidence="15" id="KW-1185">Reference proteome</keyword>
<evidence type="ECO:0000256" key="12">
    <source>
        <dbReference type="ARBA" id="ARBA00060385"/>
    </source>
</evidence>
<comment type="function">
    <text evidence="1 13">Produces ATP from ADP in the presence of a proton gradient across the membrane. The gamma chain is believed to be important in regulating ATPase activity and the flow of protons through the CF(0) complex.</text>
</comment>
<dbReference type="InterPro" id="IPR023632">
    <property type="entry name" value="ATP_synth_F1_gsu_CS"/>
</dbReference>
<reference evidence="14 15" key="1">
    <citation type="submission" date="2014-07" db="EMBL/GenBank/DDBJ databases">
        <title>Comparative genomic insights into amoeba endosymbionts belonging to the families of Holosporaceae and Candidatus Midichloriaceae within Rickettsiales.</title>
        <authorList>
            <person name="Wang Z."/>
            <person name="Wu M."/>
        </authorList>
    </citation>
    <scope>NUCLEOTIDE SEQUENCE [LARGE SCALE GENOMIC DNA]</scope>
    <source>
        <strain evidence="14">PRA3</strain>
    </source>
</reference>
<comment type="similarity">
    <text evidence="3 13">Belongs to the ATPase gamma chain family.</text>
</comment>
<dbReference type="SUPFAM" id="SSF52943">
    <property type="entry name" value="ATP synthase (F1-ATPase), gamma subunit"/>
    <property type="match status" value="1"/>
</dbReference>
<keyword evidence="6" id="KW-0997">Cell inner membrane</keyword>
<dbReference type="FunFam" id="1.10.287.80:FF:000003">
    <property type="entry name" value="ATP synthase gamma chain, chloroplastic"/>
    <property type="match status" value="1"/>
</dbReference>
<evidence type="ECO:0000313" key="15">
    <source>
        <dbReference type="Proteomes" id="UP000028926"/>
    </source>
</evidence>
<keyword evidence="10 13" id="KW-0139">CF(1)</keyword>
<evidence type="ECO:0000256" key="1">
    <source>
        <dbReference type="ARBA" id="ARBA00003456"/>
    </source>
</evidence>
<dbReference type="Gene3D" id="3.40.1380.10">
    <property type="match status" value="1"/>
</dbReference>
<dbReference type="NCBIfam" id="NF004146">
    <property type="entry name" value="PRK05621.1-4"/>
    <property type="match status" value="1"/>
</dbReference>
<dbReference type="STRING" id="91604.ID47_11945"/>
<dbReference type="PROSITE" id="PS00153">
    <property type="entry name" value="ATPASE_GAMMA"/>
    <property type="match status" value="1"/>
</dbReference>
<dbReference type="InterPro" id="IPR035968">
    <property type="entry name" value="ATP_synth_F1_ATPase_gsu"/>
</dbReference>
<keyword evidence="8 13" id="KW-0406">Ion transport</keyword>
<sequence length="288" mass="32375">MPSLKDLRLRIKSVKSTQKITSAMKMVAAAKLRKAQEKAIAARPYAHALEKILVNVLSQQPELPKPPLLLTGNPDNPVHLIVVVTSDRGLCGGFNINIGRDVKQLVRRLQSENVPVKILCVGRKGRDLLRRDYGSLIIDTITDVGRKGVNIDESTRVCMHLQQLLDDNVCGGMTVVYSVFKSALTQEVTRRQLIPLVVEETNDRGIFEFEPSQEELIEQLLPRNFAIQLYQILLETNASEHGARMTAMDNATRNARDVIRRLELNYNRTRQAYITKELIEIISGAEAL</sequence>
<gene>
    <name evidence="13" type="primary">atpG</name>
    <name evidence="14" type="ORF">ID47_11945</name>
</gene>
<name>A0A077B2S7_9PROT</name>
<dbReference type="FunFam" id="1.10.287.80:FF:000001">
    <property type="entry name" value="ATP synthase gamma chain"/>
    <property type="match status" value="1"/>
</dbReference>
<dbReference type="AlphaFoldDB" id="A0A077B2S7"/>
<dbReference type="Proteomes" id="UP000028926">
    <property type="component" value="Chromosome"/>
</dbReference>
<evidence type="ECO:0000256" key="8">
    <source>
        <dbReference type="ARBA" id="ARBA00023065"/>
    </source>
</evidence>
<evidence type="ECO:0000256" key="9">
    <source>
        <dbReference type="ARBA" id="ARBA00023136"/>
    </source>
</evidence>
<dbReference type="CDD" id="cd12151">
    <property type="entry name" value="F1-ATPase_gamma"/>
    <property type="match status" value="1"/>
</dbReference>
<organism evidence="14 15">
    <name type="scientific">Candidatus Odyssella acanthamoebae</name>
    <dbReference type="NCBI Taxonomy" id="91604"/>
    <lineage>
        <taxon>Bacteria</taxon>
        <taxon>Pseudomonadati</taxon>
        <taxon>Pseudomonadota</taxon>
        <taxon>Alphaproteobacteria</taxon>
        <taxon>Holosporales</taxon>
        <taxon>Candidatus Paracaedibacteraceae</taxon>
        <taxon>Candidatus Odyssella</taxon>
    </lineage>
</organism>
<dbReference type="PANTHER" id="PTHR11693:SF22">
    <property type="entry name" value="ATP SYNTHASE SUBUNIT GAMMA, MITOCHONDRIAL"/>
    <property type="match status" value="1"/>
</dbReference>
<dbReference type="eggNOG" id="COG0224">
    <property type="taxonomic scope" value="Bacteria"/>
</dbReference>
<dbReference type="PRINTS" id="PR00126">
    <property type="entry name" value="ATPASEGAMMA"/>
</dbReference>
<keyword evidence="5 13" id="KW-1003">Cell membrane</keyword>
<evidence type="ECO:0000256" key="2">
    <source>
        <dbReference type="ARBA" id="ARBA00004170"/>
    </source>
</evidence>
<dbReference type="HOGENOM" id="CLU_050669_0_1_5"/>
<dbReference type="GO" id="GO:0005524">
    <property type="term" value="F:ATP binding"/>
    <property type="evidence" value="ECO:0007669"/>
    <property type="project" value="UniProtKB-UniRule"/>
</dbReference>
<keyword evidence="4 13" id="KW-0813">Transport</keyword>
<evidence type="ECO:0000256" key="7">
    <source>
        <dbReference type="ARBA" id="ARBA00022781"/>
    </source>
</evidence>
<dbReference type="GO" id="GO:0009579">
    <property type="term" value="C:thylakoid"/>
    <property type="evidence" value="ECO:0007669"/>
    <property type="project" value="UniProtKB-SubCell"/>
</dbReference>
<evidence type="ECO:0000256" key="10">
    <source>
        <dbReference type="ARBA" id="ARBA00023196"/>
    </source>
</evidence>
<evidence type="ECO:0000313" key="14">
    <source>
        <dbReference type="EMBL" id="AIK97295.1"/>
    </source>
</evidence>
<dbReference type="GO" id="GO:0046933">
    <property type="term" value="F:proton-transporting ATP synthase activity, rotational mechanism"/>
    <property type="evidence" value="ECO:0007669"/>
    <property type="project" value="UniProtKB-UniRule"/>
</dbReference>
<dbReference type="Pfam" id="PF00231">
    <property type="entry name" value="ATP-synt"/>
    <property type="match status" value="1"/>
</dbReference>
<dbReference type="KEGG" id="paca:ID47_11945"/>
<comment type="subunit">
    <text evidence="13">F-type ATPases have 2 components, CF(1) - the catalytic core - and CF(0) - the membrane proton channel. CF(1) has five subunits: alpha(3), beta(3), gamma(1), delta(1), epsilon(1). CF(0) has three main subunits: a, b and c.</text>
</comment>
<dbReference type="EMBL" id="CP008941">
    <property type="protein sequence ID" value="AIK97295.1"/>
    <property type="molecule type" value="Genomic_DNA"/>
</dbReference>
<proteinExistence type="inferred from homology"/>
<keyword evidence="11 13" id="KW-0066">ATP synthesis</keyword>
<dbReference type="PIRSF" id="PIRSF039089">
    <property type="entry name" value="ATP_synthase_gamma"/>
    <property type="match status" value="1"/>
</dbReference>
<dbReference type="Gene3D" id="1.10.287.80">
    <property type="entry name" value="ATP synthase, gamma subunit, helix hairpin domain"/>
    <property type="match status" value="1"/>
</dbReference>
<dbReference type="HAMAP" id="MF_00815">
    <property type="entry name" value="ATP_synth_gamma_bact"/>
    <property type="match status" value="1"/>
</dbReference>
<evidence type="ECO:0000256" key="4">
    <source>
        <dbReference type="ARBA" id="ARBA00022448"/>
    </source>
</evidence>
<dbReference type="InterPro" id="IPR000131">
    <property type="entry name" value="ATP_synth_F1_gsu"/>
</dbReference>
<protein>
    <recommendedName>
        <fullName evidence="13">ATP synthase gamma chain</fullName>
    </recommendedName>
    <alternativeName>
        <fullName evidence="13">ATP synthase F1 sector gamma subunit</fullName>
    </alternativeName>
    <alternativeName>
        <fullName evidence="13">F-ATPase gamma subunit</fullName>
    </alternativeName>
</protein>
<evidence type="ECO:0000256" key="5">
    <source>
        <dbReference type="ARBA" id="ARBA00022475"/>
    </source>
</evidence>
<comment type="subcellular location">
    <subcellularLocation>
        <location evidence="13">Cell membrane</location>
        <topology evidence="13">Peripheral membrane protein</topology>
    </subcellularLocation>
    <subcellularLocation>
        <location evidence="2">Membrane</location>
        <topology evidence="2">Peripheral membrane protein</topology>
    </subcellularLocation>
    <subcellularLocation>
        <location evidence="12">Thylakoid</location>
    </subcellularLocation>
</comment>
<dbReference type="GO" id="GO:0045259">
    <property type="term" value="C:proton-transporting ATP synthase complex"/>
    <property type="evidence" value="ECO:0007669"/>
    <property type="project" value="UniProtKB-KW"/>
</dbReference>
<dbReference type="GO" id="GO:0005886">
    <property type="term" value="C:plasma membrane"/>
    <property type="evidence" value="ECO:0007669"/>
    <property type="project" value="UniProtKB-SubCell"/>
</dbReference>
<evidence type="ECO:0000256" key="13">
    <source>
        <dbReference type="HAMAP-Rule" id="MF_00815"/>
    </source>
</evidence>
<dbReference type="GO" id="GO:0042777">
    <property type="term" value="P:proton motive force-driven plasma membrane ATP synthesis"/>
    <property type="evidence" value="ECO:0007669"/>
    <property type="project" value="UniProtKB-UniRule"/>
</dbReference>
<dbReference type="OrthoDB" id="9812769at2"/>